<dbReference type="Pfam" id="PF07974">
    <property type="entry name" value="EGF_2"/>
    <property type="match status" value="1"/>
</dbReference>
<dbReference type="InterPro" id="IPR032695">
    <property type="entry name" value="Integrin_dom_sf"/>
</dbReference>
<dbReference type="PANTHER" id="PTHR10082">
    <property type="entry name" value="INTEGRIN BETA SUBUNIT"/>
    <property type="match status" value="1"/>
</dbReference>
<dbReference type="PROSITE" id="PS52047">
    <property type="entry name" value="I_EGF_2"/>
    <property type="match status" value="1"/>
</dbReference>
<dbReference type="InterPro" id="IPR057073">
    <property type="entry name" value="EGF_integrin_2"/>
</dbReference>
<evidence type="ECO:0000313" key="19">
    <source>
        <dbReference type="Proteomes" id="UP001221898"/>
    </source>
</evidence>
<keyword evidence="7" id="KW-0677">Repeat</keyword>
<protein>
    <recommendedName>
        <fullName evidence="13">Integrin beta</fullName>
    </recommendedName>
</protein>
<dbReference type="GO" id="GO:0005925">
    <property type="term" value="C:focal adhesion"/>
    <property type="evidence" value="ECO:0007669"/>
    <property type="project" value="TreeGrafter"/>
</dbReference>
<dbReference type="Pfam" id="PF23105">
    <property type="entry name" value="EGF_integrin"/>
    <property type="match status" value="1"/>
</dbReference>
<evidence type="ECO:0000313" key="18">
    <source>
        <dbReference type="EMBL" id="KAJ8416689.1"/>
    </source>
</evidence>
<feature type="domain" description="Integrin beta subunit tail" evidence="17">
    <location>
        <begin position="602"/>
        <end position="677"/>
    </location>
</feature>
<reference evidence="18" key="1">
    <citation type="journal article" date="2023" name="Science">
        <title>Genome structures resolve the early diversification of teleost fishes.</title>
        <authorList>
            <person name="Parey E."/>
            <person name="Louis A."/>
            <person name="Montfort J."/>
            <person name="Bouchez O."/>
            <person name="Roques C."/>
            <person name="Iampietro C."/>
            <person name="Lluch J."/>
            <person name="Castinel A."/>
            <person name="Donnadieu C."/>
            <person name="Desvignes T."/>
            <person name="Floi Bucao C."/>
            <person name="Jouanno E."/>
            <person name="Wen M."/>
            <person name="Mejri S."/>
            <person name="Dirks R."/>
            <person name="Jansen H."/>
            <person name="Henkel C."/>
            <person name="Chen W.J."/>
            <person name="Zahm M."/>
            <person name="Cabau C."/>
            <person name="Klopp C."/>
            <person name="Thompson A.W."/>
            <person name="Robinson-Rechavi M."/>
            <person name="Braasch I."/>
            <person name="Lecointre G."/>
            <person name="Bobe J."/>
            <person name="Postlethwait J.H."/>
            <person name="Berthelot C."/>
            <person name="Roest Crollius H."/>
            <person name="Guiguen Y."/>
        </authorList>
    </citation>
    <scope>NUCLEOTIDE SEQUENCE</scope>
    <source>
        <strain evidence="18">NC1722</strain>
    </source>
</reference>
<evidence type="ECO:0000256" key="14">
    <source>
        <dbReference type="SAM" id="MobiDB-lite"/>
    </source>
</evidence>
<comment type="similarity">
    <text evidence="2 13">Belongs to the integrin beta chain family.</text>
</comment>
<feature type="region of interest" description="Disordered" evidence="14">
    <location>
        <begin position="263"/>
        <end position="287"/>
    </location>
</feature>
<keyword evidence="19" id="KW-1185">Reference proteome</keyword>
<dbReference type="GO" id="GO:0007229">
    <property type="term" value="P:integrin-mediated signaling pathway"/>
    <property type="evidence" value="ECO:0007669"/>
    <property type="project" value="UniProtKB-KW"/>
</dbReference>
<comment type="caution">
    <text evidence="18">The sequence shown here is derived from an EMBL/GenBank/DDBJ whole genome shotgun (WGS) entry which is preliminary data.</text>
</comment>
<dbReference type="InterPro" id="IPR036349">
    <property type="entry name" value="Integrin_bsu_tail_dom_sf"/>
</dbReference>
<dbReference type="FunFam" id="2.10.25.10:FF:000155">
    <property type="entry name" value="Integrin beta"/>
    <property type="match status" value="1"/>
</dbReference>
<keyword evidence="13" id="KW-0130">Cell adhesion</keyword>
<feature type="chain" id="PRO_5042115880" description="Integrin beta" evidence="15">
    <location>
        <begin position="23"/>
        <end position="677"/>
    </location>
</feature>
<keyword evidence="11" id="KW-1015">Disulfide bond</keyword>
<dbReference type="InterPro" id="IPR012896">
    <property type="entry name" value="Integrin_bsu_tail"/>
</dbReference>
<keyword evidence="10" id="KW-0472">Membrane</keyword>
<feature type="signal peptide" evidence="15">
    <location>
        <begin position="1"/>
        <end position="22"/>
    </location>
</feature>
<evidence type="ECO:0000256" key="12">
    <source>
        <dbReference type="ARBA" id="ARBA00023180"/>
    </source>
</evidence>
<evidence type="ECO:0000256" key="4">
    <source>
        <dbReference type="ARBA" id="ARBA00022536"/>
    </source>
</evidence>
<feature type="domain" description="Integrin beta subunit VWA" evidence="16">
    <location>
        <begin position="32"/>
        <end position="435"/>
    </location>
</feature>
<evidence type="ECO:0000256" key="9">
    <source>
        <dbReference type="ARBA" id="ARBA00023037"/>
    </source>
</evidence>
<dbReference type="GO" id="GO:0033627">
    <property type="term" value="P:cell adhesion mediated by integrin"/>
    <property type="evidence" value="ECO:0007669"/>
    <property type="project" value="TreeGrafter"/>
</dbReference>
<sequence>MIRVSSFTLIMGLILWAQCSHVQECPGSPVHTCEECITSSPGCAWCKDKYFDTWEMRFDRCDSRERLQKKGCEPRDILDPESLHSVIDPPGREGRKVARLTPQNMSLELRPGKPLTFTVQVKRPKTSPVDVYYLTSLSFATKDSLHKVTLLGGQVLSAVQEVNPEAHSIGFGLFGHQQNLDSKKSGCGEGGPGCEKVFSFSHSPSLSDSLGPLAETPKKDSAPSEGVLLALQQTAVCGDFIGWGHNTRLLVYVSDHGFRATEDQTSNASRADDSGQCHRTEGQQHISHKMDYPTEAELAHRLTENNIQVIFAVTEEVSEKYKELSNLLPKSTVAILPSDRNIKATIKEAYDKLSSTVVVSHTHIRGLNVSYSSECAEGEQGSSLRGACSVANKSRKFSLNVTVSSESCLEPQSFHLQLLGSPDRLSVQLKSLCGCECGDSSDRSFCSNSGNLHCGVCRCDVGYFRSTCECSVNQSDAACRENEGSQVCSGRGNCICGECICHTPSGPGQRISGEFCQCDNFSCDYRNGKLCGGHGRCECGLCVCDPGFIGEACECSMGVDQCRSLDGALCNNHGNCICNQCMCEGFYAGEFCEDCPTCEGFCARFYPCVECLAFGSGRYKENCQTKCANIRHTMVDTLPINGFCLMRDSQSCVISYIISRVEGSNSYEAQVKMQREC</sequence>
<dbReference type="InterPro" id="IPR002369">
    <property type="entry name" value="Integrin_bsu_VWA"/>
</dbReference>
<dbReference type="SUPFAM" id="SSF69687">
    <property type="entry name" value="Integrin beta tail domain"/>
    <property type="match status" value="1"/>
</dbReference>
<dbReference type="Gene3D" id="2.60.40.1510">
    <property type="entry name" value="ntegrin, alpha v. Chain A, domain 3"/>
    <property type="match status" value="1"/>
</dbReference>
<dbReference type="GO" id="GO:0005178">
    <property type="term" value="F:integrin binding"/>
    <property type="evidence" value="ECO:0007669"/>
    <property type="project" value="TreeGrafter"/>
</dbReference>
<comment type="subcellular location">
    <subcellularLocation>
        <location evidence="1 13">Cell membrane</location>
        <topology evidence="1 13">Single-pass type I membrane protein</topology>
    </subcellularLocation>
</comment>
<dbReference type="InterPro" id="IPR057243">
    <property type="entry name" value="Integrin_I-EGF_CS"/>
</dbReference>
<dbReference type="GO" id="GO:0019901">
    <property type="term" value="F:protein kinase binding"/>
    <property type="evidence" value="ECO:0007669"/>
    <property type="project" value="TreeGrafter"/>
</dbReference>
<evidence type="ECO:0000256" key="6">
    <source>
        <dbReference type="ARBA" id="ARBA00022729"/>
    </source>
</evidence>
<evidence type="ECO:0000256" key="2">
    <source>
        <dbReference type="ARBA" id="ARBA00007449"/>
    </source>
</evidence>
<dbReference type="Gene3D" id="3.40.50.410">
    <property type="entry name" value="von Willebrand factor, type A domain"/>
    <property type="match status" value="1"/>
</dbReference>
<dbReference type="AlphaFoldDB" id="A0AAD7T950"/>
<dbReference type="Pfam" id="PF00362">
    <property type="entry name" value="Integrin_beta"/>
    <property type="match status" value="1"/>
</dbReference>
<evidence type="ECO:0000259" key="16">
    <source>
        <dbReference type="SMART" id="SM00187"/>
    </source>
</evidence>
<dbReference type="GO" id="GO:0007160">
    <property type="term" value="P:cell-matrix adhesion"/>
    <property type="evidence" value="ECO:0007669"/>
    <property type="project" value="TreeGrafter"/>
</dbReference>
<dbReference type="GO" id="GO:0001540">
    <property type="term" value="F:amyloid-beta binding"/>
    <property type="evidence" value="ECO:0007669"/>
    <property type="project" value="TreeGrafter"/>
</dbReference>
<dbReference type="PRINTS" id="PR01186">
    <property type="entry name" value="INTEGRINB"/>
</dbReference>
<dbReference type="InterPro" id="IPR013111">
    <property type="entry name" value="EGF_extracell"/>
</dbReference>
<dbReference type="FunFam" id="2.10.25.10:FF:000043">
    <property type="entry name" value="Integrin beta"/>
    <property type="match status" value="1"/>
</dbReference>
<evidence type="ECO:0000256" key="15">
    <source>
        <dbReference type="SAM" id="SignalP"/>
    </source>
</evidence>
<dbReference type="Pfam" id="PF07965">
    <property type="entry name" value="Integrin_B_tail"/>
    <property type="match status" value="1"/>
</dbReference>
<evidence type="ECO:0000256" key="13">
    <source>
        <dbReference type="RuleBase" id="RU000633"/>
    </source>
</evidence>
<dbReference type="SUPFAM" id="SSF69179">
    <property type="entry name" value="Integrin domains"/>
    <property type="match status" value="1"/>
</dbReference>
<evidence type="ECO:0000259" key="17">
    <source>
        <dbReference type="SMART" id="SM01242"/>
    </source>
</evidence>
<dbReference type="Proteomes" id="UP001221898">
    <property type="component" value="Unassembled WGS sequence"/>
</dbReference>
<dbReference type="PROSITE" id="PS00243">
    <property type="entry name" value="I_EGF_1"/>
    <property type="match status" value="2"/>
</dbReference>
<evidence type="ECO:0000256" key="3">
    <source>
        <dbReference type="ARBA" id="ARBA00022475"/>
    </source>
</evidence>
<dbReference type="SMART" id="SM00187">
    <property type="entry name" value="INB"/>
    <property type="match status" value="1"/>
</dbReference>
<evidence type="ECO:0000256" key="5">
    <source>
        <dbReference type="ARBA" id="ARBA00022692"/>
    </source>
</evidence>
<dbReference type="GO" id="GO:0030593">
    <property type="term" value="P:neutrophil chemotaxis"/>
    <property type="evidence" value="ECO:0007669"/>
    <property type="project" value="TreeGrafter"/>
</dbReference>
<dbReference type="InterPro" id="IPR015812">
    <property type="entry name" value="Integrin_bsu"/>
</dbReference>
<evidence type="ECO:0000256" key="8">
    <source>
        <dbReference type="ARBA" id="ARBA00022989"/>
    </source>
</evidence>
<feature type="compositionally biased region" description="Basic and acidic residues" evidence="14">
    <location>
        <begin position="270"/>
        <end position="287"/>
    </location>
</feature>
<dbReference type="InterPro" id="IPR033760">
    <property type="entry name" value="Integrin_beta_N"/>
</dbReference>
<evidence type="ECO:0000256" key="10">
    <source>
        <dbReference type="ARBA" id="ARBA00023136"/>
    </source>
</evidence>
<dbReference type="GO" id="GO:0008305">
    <property type="term" value="C:integrin complex"/>
    <property type="evidence" value="ECO:0007669"/>
    <property type="project" value="TreeGrafter"/>
</dbReference>
<dbReference type="InterPro" id="IPR036465">
    <property type="entry name" value="vWFA_dom_sf"/>
</dbReference>
<evidence type="ECO:0000256" key="1">
    <source>
        <dbReference type="ARBA" id="ARBA00004251"/>
    </source>
</evidence>
<keyword evidence="3" id="KW-1003">Cell membrane</keyword>
<keyword evidence="9 13" id="KW-0401">Integrin</keyword>
<gene>
    <name evidence="18" type="ORF">AAFF_G00325670</name>
</gene>
<dbReference type="GO" id="GO:0007159">
    <property type="term" value="P:leukocyte cell-cell adhesion"/>
    <property type="evidence" value="ECO:0007669"/>
    <property type="project" value="TreeGrafter"/>
</dbReference>
<dbReference type="SUPFAM" id="SSF103575">
    <property type="entry name" value="Plexin repeat"/>
    <property type="match status" value="1"/>
</dbReference>
<dbReference type="GO" id="GO:0009986">
    <property type="term" value="C:cell surface"/>
    <property type="evidence" value="ECO:0007669"/>
    <property type="project" value="TreeGrafter"/>
</dbReference>
<keyword evidence="6 15" id="KW-0732">Signal</keyword>
<dbReference type="Gene3D" id="2.10.25.10">
    <property type="entry name" value="Laminin"/>
    <property type="match status" value="3"/>
</dbReference>
<keyword evidence="4" id="KW-0245">EGF-like domain</keyword>
<evidence type="ECO:0000256" key="11">
    <source>
        <dbReference type="ARBA" id="ARBA00023157"/>
    </source>
</evidence>
<keyword evidence="12" id="KW-0325">Glycoprotein</keyword>
<dbReference type="Pfam" id="PF17205">
    <property type="entry name" value="PSI_integrin"/>
    <property type="match status" value="1"/>
</dbReference>
<name>A0AAD7T950_9TELE</name>
<dbReference type="Gene3D" id="3.30.1680.10">
    <property type="entry name" value="ligand-binding face of the semaphorins, domain 2"/>
    <property type="match status" value="1"/>
</dbReference>
<keyword evidence="5 13" id="KW-0812">Transmembrane</keyword>
<dbReference type="PANTHER" id="PTHR10082:SF15">
    <property type="entry name" value="INTEGRIN BETA-2"/>
    <property type="match status" value="1"/>
</dbReference>
<dbReference type="SUPFAM" id="SSF57196">
    <property type="entry name" value="EGF/Laminin"/>
    <property type="match status" value="2"/>
</dbReference>
<dbReference type="EMBL" id="JAINUG010000005">
    <property type="protein sequence ID" value="KAJ8416689.1"/>
    <property type="molecule type" value="Genomic_DNA"/>
</dbReference>
<accession>A0AAD7T950</accession>
<proteinExistence type="inferred from homology"/>
<organism evidence="18 19">
    <name type="scientific">Aldrovandia affinis</name>
    <dbReference type="NCBI Taxonomy" id="143900"/>
    <lineage>
        <taxon>Eukaryota</taxon>
        <taxon>Metazoa</taxon>
        <taxon>Chordata</taxon>
        <taxon>Craniata</taxon>
        <taxon>Vertebrata</taxon>
        <taxon>Euteleostomi</taxon>
        <taxon>Actinopterygii</taxon>
        <taxon>Neopterygii</taxon>
        <taxon>Teleostei</taxon>
        <taxon>Notacanthiformes</taxon>
        <taxon>Halosauridae</taxon>
        <taxon>Aldrovandia</taxon>
    </lineage>
</organism>
<dbReference type="SUPFAM" id="SSF53300">
    <property type="entry name" value="vWA-like"/>
    <property type="match status" value="1"/>
</dbReference>
<evidence type="ECO:0000256" key="7">
    <source>
        <dbReference type="ARBA" id="ARBA00022737"/>
    </source>
</evidence>
<keyword evidence="8" id="KW-1133">Transmembrane helix</keyword>
<dbReference type="SMART" id="SM01242">
    <property type="entry name" value="Integrin_B_tail"/>
    <property type="match status" value="1"/>
</dbReference>